<reference evidence="1 2" key="1">
    <citation type="submission" date="2019-08" db="EMBL/GenBank/DDBJ databases">
        <authorList>
            <person name="Peeters C."/>
        </authorList>
    </citation>
    <scope>NUCLEOTIDE SEQUENCE [LARGE SCALE GENOMIC DNA]</scope>
    <source>
        <strain evidence="1 2">LMG 31121</strain>
    </source>
</reference>
<dbReference type="Proteomes" id="UP000335538">
    <property type="component" value="Unassembled WGS sequence"/>
</dbReference>
<gene>
    <name evidence="1" type="ORF">PSP31121_03975</name>
</gene>
<organism evidence="1 2">
    <name type="scientific">Pandoraea sputorum</name>
    <dbReference type="NCBI Taxonomy" id="93222"/>
    <lineage>
        <taxon>Bacteria</taxon>
        <taxon>Pseudomonadati</taxon>
        <taxon>Pseudomonadota</taxon>
        <taxon>Betaproteobacteria</taxon>
        <taxon>Burkholderiales</taxon>
        <taxon>Burkholderiaceae</taxon>
        <taxon>Pandoraea</taxon>
    </lineage>
</organism>
<dbReference type="EMBL" id="CABPSR010000011">
    <property type="protein sequence ID" value="VVE82803.1"/>
    <property type="molecule type" value="Genomic_DNA"/>
</dbReference>
<protein>
    <recommendedName>
        <fullName evidence="3">DUF5678 domain-containing protein</fullName>
    </recommendedName>
</protein>
<dbReference type="AlphaFoldDB" id="A0A5E5BDT6"/>
<name>A0A5E5BDT6_9BURK</name>
<evidence type="ECO:0008006" key="3">
    <source>
        <dbReference type="Google" id="ProtNLM"/>
    </source>
</evidence>
<proteinExistence type="predicted"/>
<sequence>MAALEKELETYKRELPNLIKNSGKFVLIKGDDVIDTFDSYADALKLGYAKFSLDPFLVKQISQTEQISFFTRNLELCPA</sequence>
<accession>A0A5E5BDT6</accession>
<evidence type="ECO:0000313" key="1">
    <source>
        <dbReference type="EMBL" id="VVE82803.1"/>
    </source>
</evidence>
<evidence type="ECO:0000313" key="2">
    <source>
        <dbReference type="Proteomes" id="UP000335538"/>
    </source>
</evidence>
<dbReference type="RefSeq" id="WP_150810455.1">
    <property type="nucleotide sequence ID" value="NZ_CABPSR010000011.1"/>
</dbReference>